<gene>
    <name evidence="1" type="ORF">VNI00_014899</name>
</gene>
<dbReference type="Proteomes" id="UP001383192">
    <property type="component" value="Unassembled WGS sequence"/>
</dbReference>
<keyword evidence="2" id="KW-1185">Reference proteome</keyword>
<protein>
    <submittedName>
        <fullName evidence="1">Uncharacterized protein</fullName>
    </submittedName>
</protein>
<evidence type="ECO:0000313" key="1">
    <source>
        <dbReference type="EMBL" id="KAK7028209.1"/>
    </source>
</evidence>
<name>A0AAW0BMY2_9AGAR</name>
<evidence type="ECO:0000313" key="2">
    <source>
        <dbReference type="Proteomes" id="UP001383192"/>
    </source>
</evidence>
<dbReference type="EMBL" id="JAYKXP010000089">
    <property type="protein sequence ID" value="KAK7028209.1"/>
    <property type="molecule type" value="Genomic_DNA"/>
</dbReference>
<accession>A0AAW0BMY2</accession>
<sequence>MSIPGPYFRVKKSRESKEAITRFLDEVIQGKTGGEVEVATVSLPDEIIDPEKPVTRFEGFWPIGLLNTLLPQDFVPPEDPFAFPIFNPSPQEDPLLLPMPLSHPTAKKYLARHSLSSFSDSSNEQSLHYIIILGGQKFQAPNRSVLDTSALSSVTGCVSELRQQLMIYPGNDFPSTSLITPPISRTSSLNNTDWASQYSPNFPITTAVDSIPQTAIRPWTAFEDSYANSRWVDDLAWSRSDEGGYHALGSNMTHWPCPSLGNDELSSLPPPPFHITYNPTEYNSGGNSSQEVAPLYLPIVPVDGNASLLGSSNHIIPSSHTCTTLLSEIVPHPLVCSEHMSIQATVRAIVGPELYEKASVCHILGWLHLDGSMNRGNARIRLKDGKEYPVPEILFGDSLLGWSQDSWKDKTNIHTWAYHLVQEYQWNDIKYHTEDPIEAIMLPNWPGEAYYKMWSRIQAIWGHNGCLAQGQPIYDEDTVKAGKIRLKDLKVMAKAMAKSEDFALMNFLVKVET</sequence>
<comment type="caution">
    <text evidence="1">The sequence shown here is derived from an EMBL/GenBank/DDBJ whole genome shotgun (WGS) entry which is preliminary data.</text>
</comment>
<organism evidence="1 2">
    <name type="scientific">Paramarasmius palmivorus</name>
    <dbReference type="NCBI Taxonomy" id="297713"/>
    <lineage>
        <taxon>Eukaryota</taxon>
        <taxon>Fungi</taxon>
        <taxon>Dikarya</taxon>
        <taxon>Basidiomycota</taxon>
        <taxon>Agaricomycotina</taxon>
        <taxon>Agaricomycetes</taxon>
        <taxon>Agaricomycetidae</taxon>
        <taxon>Agaricales</taxon>
        <taxon>Marasmiineae</taxon>
        <taxon>Marasmiaceae</taxon>
        <taxon>Paramarasmius</taxon>
    </lineage>
</organism>
<reference evidence="1 2" key="1">
    <citation type="submission" date="2024-01" db="EMBL/GenBank/DDBJ databases">
        <title>A draft genome for a cacao thread blight-causing isolate of Paramarasmius palmivorus.</title>
        <authorList>
            <person name="Baruah I.K."/>
            <person name="Bukari Y."/>
            <person name="Amoako-Attah I."/>
            <person name="Meinhardt L.W."/>
            <person name="Bailey B.A."/>
            <person name="Cohen S.P."/>
        </authorList>
    </citation>
    <scope>NUCLEOTIDE SEQUENCE [LARGE SCALE GENOMIC DNA]</scope>
    <source>
        <strain evidence="1 2">GH-12</strain>
    </source>
</reference>
<dbReference type="AlphaFoldDB" id="A0AAW0BMY2"/>
<proteinExistence type="predicted"/>